<protein>
    <submittedName>
        <fullName evidence="1">Uncharacterized protein</fullName>
    </submittedName>
</protein>
<dbReference type="EMBL" id="JAHQIW010004432">
    <property type="protein sequence ID" value="KAJ1362404.1"/>
    <property type="molecule type" value="Genomic_DNA"/>
</dbReference>
<accession>A0AAD5N8G7</accession>
<name>A0AAD5N8G7_PARTN</name>
<dbReference type="AlphaFoldDB" id="A0AAD5N8G7"/>
<keyword evidence="2" id="KW-1185">Reference proteome</keyword>
<reference evidence="1" key="1">
    <citation type="submission" date="2021-06" db="EMBL/GenBank/DDBJ databases">
        <title>Parelaphostrongylus tenuis whole genome reference sequence.</title>
        <authorList>
            <person name="Garwood T.J."/>
            <person name="Larsen P.A."/>
            <person name="Fountain-Jones N.M."/>
            <person name="Garbe J.R."/>
            <person name="Macchietto M.G."/>
            <person name="Kania S.A."/>
            <person name="Gerhold R.W."/>
            <person name="Richards J.E."/>
            <person name="Wolf T.M."/>
        </authorList>
    </citation>
    <scope>NUCLEOTIDE SEQUENCE</scope>
    <source>
        <strain evidence="1">MNPRO001-30</strain>
        <tissue evidence="1">Meninges</tissue>
    </source>
</reference>
<comment type="caution">
    <text evidence="1">The sequence shown here is derived from an EMBL/GenBank/DDBJ whole genome shotgun (WGS) entry which is preliminary data.</text>
</comment>
<evidence type="ECO:0000313" key="2">
    <source>
        <dbReference type="Proteomes" id="UP001196413"/>
    </source>
</evidence>
<sequence>MLQRNQSSHTQILKEYKLRLGQTNFAHLNDIQKEAFYTETYNKIFKLHNDWQPLLDSSSDEKGRLDLFITPHGDYRETFGTSVALLEN</sequence>
<proteinExistence type="predicted"/>
<organism evidence="1 2">
    <name type="scientific">Parelaphostrongylus tenuis</name>
    <name type="common">Meningeal worm</name>
    <dbReference type="NCBI Taxonomy" id="148309"/>
    <lineage>
        <taxon>Eukaryota</taxon>
        <taxon>Metazoa</taxon>
        <taxon>Ecdysozoa</taxon>
        <taxon>Nematoda</taxon>
        <taxon>Chromadorea</taxon>
        <taxon>Rhabditida</taxon>
        <taxon>Rhabditina</taxon>
        <taxon>Rhabditomorpha</taxon>
        <taxon>Strongyloidea</taxon>
        <taxon>Metastrongylidae</taxon>
        <taxon>Parelaphostrongylus</taxon>
    </lineage>
</organism>
<gene>
    <name evidence="1" type="ORF">KIN20_021938</name>
</gene>
<dbReference type="Proteomes" id="UP001196413">
    <property type="component" value="Unassembled WGS sequence"/>
</dbReference>
<evidence type="ECO:0000313" key="1">
    <source>
        <dbReference type="EMBL" id="KAJ1362404.1"/>
    </source>
</evidence>